<name>A0AAD5KIX4_9CRUS</name>
<dbReference type="PANTHER" id="PTHR10443:SF12">
    <property type="entry name" value="DIPEPTIDASE"/>
    <property type="match status" value="1"/>
</dbReference>
<keyword evidence="1" id="KW-0336">GPI-anchor</keyword>
<keyword evidence="1" id="KW-0645">Protease</keyword>
<dbReference type="Gene3D" id="3.20.20.140">
    <property type="entry name" value="Metal-dependent hydrolases"/>
    <property type="match status" value="1"/>
</dbReference>
<dbReference type="Proteomes" id="UP000820818">
    <property type="component" value="Linkage Group LG9"/>
</dbReference>
<keyword evidence="1" id="KW-0479">Metal-binding</keyword>
<evidence type="ECO:0000313" key="2">
    <source>
        <dbReference type="EMBL" id="KAI9552924.1"/>
    </source>
</evidence>
<comment type="catalytic activity">
    <reaction evidence="1">
        <text>an L-aminoacyl-L-amino acid + H2O = 2 an L-alpha-amino acid</text>
        <dbReference type="Rhea" id="RHEA:48940"/>
        <dbReference type="ChEBI" id="CHEBI:15377"/>
        <dbReference type="ChEBI" id="CHEBI:59869"/>
        <dbReference type="ChEBI" id="CHEBI:77460"/>
        <dbReference type="EC" id="3.4.13.19"/>
    </reaction>
</comment>
<keyword evidence="1" id="KW-0224">Dipeptidase</keyword>
<keyword evidence="1" id="KW-0472">Membrane</keyword>
<reference evidence="2 3" key="1">
    <citation type="submission" date="2022-05" db="EMBL/GenBank/DDBJ databases">
        <title>A multi-omics perspective on studying reproductive biology in Daphnia sinensis.</title>
        <authorList>
            <person name="Jia J."/>
        </authorList>
    </citation>
    <scope>NUCLEOTIDE SEQUENCE [LARGE SCALE GENOMIC DNA]</scope>
    <source>
        <strain evidence="2 3">WSL</strain>
    </source>
</reference>
<keyword evidence="1" id="KW-0449">Lipoprotein</keyword>
<keyword evidence="1" id="KW-0378">Hydrolase</keyword>
<comment type="similarity">
    <text evidence="1">Belongs to the metallo-dependent hydrolases superfamily. Peptidase M19 family.</text>
</comment>
<accession>A0AAD5KIX4</accession>
<dbReference type="GO" id="GO:0046872">
    <property type="term" value="F:metal ion binding"/>
    <property type="evidence" value="ECO:0007669"/>
    <property type="project" value="UniProtKB-UniRule"/>
</dbReference>
<dbReference type="GO" id="GO:0070573">
    <property type="term" value="F:metallodipeptidase activity"/>
    <property type="evidence" value="ECO:0007669"/>
    <property type="project" value="InterPro"/>
</dbReference>
<keyword evidence="1" id="KW-0325">Glycoprotein</keyword>
<dbReference type="InterPro" id="IPR008257">
    <property type="entry name" value="Pept_M19"/>
</dbReference>
<dbReference type="SUPFAM" id="SSF51556">
    <property type="entry name" value="Metallo-dependent hydrolases"/>
    <property type="match status" value="1"/>
</dbReference>
<comment type="subcellular location">
    <subcellularLocation>
        <location evidence="1">Membrane</location>
        <topology evidence="1">Lipid-anchor</topology>
        <topology evidence="1">GPI-anchor</topology>
    </subcellularLocation>
</comment>
<dbReference type="EMBL" id="WJBH02000009">
    <property type="protein sequence ID" value="KAI9552924.1"/>
    <property type="molecule type" value="Genomic_DNA"/>
</dbReference>
<keyword evidence="1" id="KW-0482">Metalloprotease</keyword>
<sequence length="115" mass="12843">MLYGHPRISKSVKEIRKCIKNCGKGEQKSMMAASPFLRHAIGCRIGGRFWSAYVGCTTQYKDAVYKTWEQTDVVHRMVEANPTTLEFVPSAQVCSVSTLLQLSVSEISIDALEID</sequence>
<gene>
    <name evidence="2" type="ORF">GHT06_020808</name>
</gene>
<keyword evidence="1" id="KW-0862">Zinc</keyword>
<comment type="caution">
    <text evidence="2">The sequence shown here is derived from an EMBL/GenBank/DDBJ whole genome shotgun (WGS) entry which is preliminary data.</text>
</comment>
<dbReference type="PANTHER" id="PTHR10443">
    <property type="entry name" value="MICROSOMAL DIPEPTIDASE"/>
    <property type="match status" value="1"/>
</dbReference>
<organism evidence="2 3">
    <name type="scientific">Daphnia sinensis</name>
    <dbReference type="NCBI Taxonomy" id="1820382"/>
    <lineage>
        <taxon>Eukaryota</taxon>
        <taxon>Metazoa</taxon>
        <taxon>Ecdysozoa</taxon>
        <taxon>Arthropoda</taxon>
        <taxon>Crustacea</taxon>
        <taxon>Branchiopoda</taxon>
        <taxon>Diplostraca</taxon>
        <taxon>Cladocera</taxon>
        <taxon>Anomopoda</taxon>
        <taxon>Daphniidae</taxon>
        <taxon>Daphnia</taxon>
        <taxon>Daphnia similis group</taxon>
    </lineage>
</organism>
<dbReference type="GO" id="GO:0006508">
    <property type="term" value="P:proteolysis"/>
    <property type="evidence" value="ECO:0007669"/>
    <property type="project" value="UniProtKB-KW"/>
</dbReference>
<comment type="cofactor">
    <cofactor evidence="1">
        <name>Zn(2+)</name>
        <dbReference type="ChEBI" id="CHEBI:29105"/>
    </cofactor>
</comment>
<dbReference type="Pfam" id="PF01244">
    <property type="entry name" value="Peptidase_M19"/>
    <property type="match status" value="1"/>
</dbReference>
<dbReference type="EC" id="3.4.13.19" evidence="1"/>
<dbReference type="AlphaFoldDB" id="A0AAD5KIX4"/>
<comment type="subunit">
    <text evidence="1">Homodimer; disulfide-linked.</text>
</comment>
<evidence type="ECO:0000313" key="3">
    <source>
        <dbReference type="Proteomes" id="UP000820818"/>
    </source>
</evidence>
<proteinExistence type="inferred from homology"/>
<dbReference type="PROSITE" id="PS51365">
    <property type="entry name" value="RENAL_DIPEPTIDASE_2"/>
    <property type="match status" value="1"/>
</dbReference>
<evidence type="ECO:0000256" key="1">
    <source>
        <dbReference type="RuleBase" id="RU341113"/>
    </source>
</evidence>
<protein>
    <recommendedName>
        <fullName evidence="1">Dipeptidase</fullName>
        <ecNumber evidence="1">3.4.13.19</ecNumber>
    </recommendedName>
</protein>
<keyword evidence="1" id="KW-1015">Disulfide bond</keyword>
<dbReference type="GO" id="GO:0098552">
    <property type="term" value="C:side of membrane"/>
    <property type="evidence" value="ECO:0007669"/>
    <property type="project" value="UniProtKB-KW"/>
</dbReference>
<dbReference type="InterPro" id="IPR032466">
    <property type="entry name" value="Metal_Hydrolase"/>
</dbReference>
<keyword evidence="3" id="KW-1185">Reference proteome</keyword>